<evidence type="ECO:0000256" key="5">
    <source>
        <dbReference type="SAM" id="MobiDB-lite"/>
    </source>
</evidence>
<evidence type="ECO:0000313" key="8">
    <source>
        <dbReference type="Proteomes" id="UP001156903"/>
    </source>
</evidence>
<dbReference type="InterPro" id="IPR006260">
    <property type="entry name" value="TonB/TolA_C"/>
</dbReference>
<dbReference type="SUPFAM" id="SSF74653">
    <property type="entry name" value="TolA/TonB C-terminal domain"/>
    <property type="match status" value="1"/>
</dbReference>
<keyword evidence="3 6" id="KW-1133">Transmembrane helix</keyword>
<feature type="compositionally biased region" description="Pro residues" evidence="5">
    <location>
        <begin position="67"/>
        <end position="98"/>
    </location>
</feature>
<dbReference type="NCBIfam" id="TIGR02794">
    <property type="entry name" value="tolA_full"/>
    <property type="match status" value="1"/>
</dbReference>
<dbReference type="Gene3D" id="3.30.1150.10">
    <property type="match status" value="1"/>
</dbReference>
<evidence type="ECO:0000256" key="3">
    <source>
        <dbReference type="ARBA" id="ARBA00022989"/>
    </source>
</evidence>
<evidence type="ECO:0000256" key="1">
    <source>
        <dbReference type="ARBA" id="ARBA00004167"/>
    </source>
</evidence>
<comment type="subcellular location">
    <subcellularLocation>
        <location evidence="1">Membrane</location>
        <topology evidence="1">Single-pass membrane protein</topology>
    </subcellularLocation>
</comment>
<accession>A0ABQ6BXJ1</accession>
<protein>
    <recommendedName>
        <fullName evidence="9">Protein TolA</fullName>
    </recommendedName>
</protein>
<evidence type="ECO:0000256" key="6">
    <source>
        <dbReference type="SAM" id="Phobius"/>
    </source>
</evidence>
<dbReference type="EMBL" id="BSPB01000001">
    <property type="protein sequence ID" value="GLS12609.1"/>
    <property type="molecule type" value="Genomic_DNA"/>
</dbReference>
<evidence type="ECO:0000256" key="2">
    <source>
        <dbReference type="ARBA" id="ARBA00022692"/>
    </source>
</evidence>
<keyword evidence="2 6" id="KW-0812">Transmembrane</keyword>
<dbReference type="Proteomes" id="UP001156903">
    <property type="component" value="Unassembled WGS sequence"/>
</dbReference>
<name>A0ABQ6BXJ1_9BURK</name>
<dbReference type="RefSeq" id="WP_284306125.1">
    <property type="nucleotide sequence ID" value="NZ_BSPB01000001.1"/>
</dbReference>
<gene>
    <name evidence="7" type="ORF">GCM10007935_00350</name>
</gene>
<feature type="region of interest" description="Disordered" evidence="5">
    <location>
        <begin position="60"/>
        <end position="219"/>
    </location>
</feature>
<evidence type="ECO:0000256" key="4">
    <source>
        <dbReference type="ARBA" id="ARBA00023136"/>
    </source>
</evidence>
<organism evidence="7 8">
    <name type="scientific">Hydrogenophaga electricum</name>
    <dbReference type="NCBI Taxonomy" id="1230953"/>
    <lineage>
        <taxon>Bacteria</taxon>
        <taxon>Pseudomonadati</taxon>
        <taxon>Pseudomonadota</taxon>
        <taxon>Betaproteobacteria</taxon>
        <taxon>Burkholderiales</taxon>
        <taxon>Comamonadaceae</taxon>
        <taxon>Hydrogenophaga</taxon>
    </lineage>
</organism>
<keyword evidence="4 6" id="KW-0472">Membrane</keyword>
<feature type="transmembrane region" description="Helical" evidence="6">
    <location>
        <begin position="21"/>
        <end position="40"/>
    </location>
</feature>
<dbReference type="NCBIfam" id="TIGR01352">
    <property type="entry name" value="tonB_Cterm"/>
    <property type="match status" value="1"/>
</dbReference>
<sequence>MKATAESLEFKPPQAGRWTGPVGLALVVHGLLIAALTWGIQWRDDPVLVAFETEIWSPTARQAAPAPVQPPPPPAPETPPAPKPEPKPVPQPAPPAPPKVKDAEIATAQAKKKQEEERQRREALAQEKQRAKAEADKREKAEKAAREKKLAEDKKKKEAEQKKLAEQKREADEQRRADKAAQAAREEQLRRIMGQAGATGGATATGTAQRSSGPSSGYAGRVVARIRPNIIYQQEFPASLRAEVEVRAASDGTITARRVVRSSGDPEWDQAALRAIDRTGVLPRDVDGSVPAVITIVMRPRD</sequence>
<dbReference type="Pfam" id="PF13103">
    <property type="entry name" value="TonB_2"/>
    <property type="match status" value="1"/>
</dbReference>
<dbReference type="InterPro" id="IPR014161">
    <property type="entry name" value="Tol-Pal_TolA"/>
</dbReference>
<evidence type="ECO:0000313" key="7">
    <source>
        <dbReference type="EMBL" id="GLS12609.1"/>
    </source>
</evidence>
<reference evidence="8" key="1">
    <citation type="journal article" date="2019" name="Int. J. Syst. Evol. Microbiol.">
        <title>The Global Catalogue of Microorganisms (GCM) 10K type strain sequencing project: providing services to taxonomists for standard genome sequencing and annotation.</title>
        <authorList>
            <consortium name="The Broad Institute Genomics Platform"/>
            <consortium name="The Broad Institute Genome Sequencing Center for Infectious Disease"/>
            <person name="Wu L."/>
            <person name="Ma J."/>
        </authorList>
    </citation>
    <scope>NUCLEOTIDE SEQUENCE [LARGE SCALE GENOMIC DNA]</scope>
    <source>
        <strain evidence="8">NBRC 109341</strain>
    </source>
</reference>
<keyword evidence="8" id="KW-1185">Reference proteome</keyword>
<comment type="caution">
    <text evidence="7">The sequence shown here is derived from an EMBL/GenBank/DDBJ whole genome shotgun (WGS) entry which is preliminary data.</text>
</comment>
<proteinExistence type="predicted"/>
<evidence type="ECO:0008006" key="9">
    <source>
        <dbReference type="Google" id="ProtNLM"/>
    </source>
</evidence>
<feature type="compositionally biased region" description="Basic and acidic residues" evidence="5">
    <location>
        <begin position="112"/>
        <end position="190"/>
    </location>
</feature>